<keyword evidence="2" id="KW-0489">Methyltransferase</keyword>
<dbReference type="InterPro" id="IPR004223">
    <property type="entry name" value="VitB12-dep_Met_synth_activ_dom"/>
</dbReference>
<feature type="domain" description="AdoMet activation" evidence="1">
    <location>
        <begin position="153"/>
        <end position="198"/>
    </location>
</feature>
<dbReference type="RefSeq" id="WP_244075928.1">
    <property type="nucleotide sequence ID" value="NZ_AP025581.1"/>
</dbReference>
<accession>A0AA37KKR5</accession>
<organism evidence="2 3">
    <name type="scientific">Alistipes finegoldii</name>
    <dbReference type="NCBI Taxonomy" id="214856"/>
    <lineage>
        <taxon>Bacteria</taxon>
        <taxon>Pseudomonadati</taxon>
        <taxon>Bacteroidota</taxon>
        <taxon>Bacteroidia</taxon>
        <taxon>Bacteroidales</taxon>
        <taxon>Rikenellaceae</taxon>
        <taxon>Alistipes</taxon>
    </lineage>
</organism>
<dbReference type="GO" id="GO:0008705">
    <property type="term" value="F:methionine synthase activity"/>
    <property type="evidence" value="ECO:0007669"/>
    <property type="project" value="InterPro"/>
</dbReference>
<protein>
    <submittedName>
        <fullName evidence="2">5-methyltetrahydrofolate--homocysteine methyltransferase</fullName>
    </submittedName>
</protein>
<dbReference type="EMBL" id="BQOL01000001">
    <property type="protein sequence ID" value="GKI17360.1"/>
    <property type="molecule type" value="Genomic_DNA"/>
</dbReference>
<name>A0AA37KKR5_9BACT</name>
<dbReference type="Proteomes" id="UP001055105">
    <property type="component" value="Unassembled WGS sequence"/>
</dbReference>
<comment type="caution">
    <text evidence="2">The sequence shown here is derived from an EMBL/GenBank/DDBJ whole genome shotgun (WGS) entry which is preliminary data.</text>
</comment>
<evidence type="ECO:0000313" key="3">
    <source>
        <dbReference type="Proteomes" id="UP001055105"/>
    </source>
</evidence>
<reference evidence="2" key="1">
    <citation type="submission" date="2022-01" db="EMBL/GenBank/DDBJ databases">
        <title>Novel bile acid biosynthetic pathways are enriched in the microbiome of centenarians.</title>
        <authorList>
            <person name="Sato Y."/>
            <person name="Atarashi K."/>
            <person name="Plichta R.D."/>
            <person name="Arai Y."/>
            <person name="Sasajima S."/>
            <person name="Kearney M.S."/>
            <person name="Suda W."/>
            <person name="Takeshita K."/>
            <person name="Sasaki T."/>
            <person name="Okamoto S."/>
            <person name="Skelly N.A."/>
            <person name="Okamura Y."/>
            <person name="Vlamakis H."/>
            <person name="Li Y."/>
            <person name="Tanoue T."/>
            <person name="Takei H."/>
            <person name="Nittono H."/>
            <person name="Narushima S."/>
            <person name="Irie J."/>
            <person name="Itoh H."/>
            <person name="Moriya K."/>
            <person name="Sugiura Y."/>
            <person name="Suematsu M."/>
            <person name="Moritoki N."/>
            <person name="Shibata S."/>
            <person name="Littman R.D."/>
            <person name="Fischbach A.M."/>
            <person name="Uwamino Y."/>
            <person name="Inoue T."/>
            <person name="Honda A."/>
            <person name="Hattori M."/>
            <person name="Murai T."/>
            <person name="Xavier J.R."/>
            <person name="Hirose N."/>
            <person name="Honda K."/>
        </authorList>
    </citation>
    <scope>NUCLEOTIDE SEQUENCE</scope>
    <source>
        <strain evidence="2">CE91-St16</strain>
    </source>
</reference>
<dbReference type="PIRSF" id="PIRSF037984">
    <property type="entry name" value="Met_synth_TM0269_prd"/>
    <property type="match status" value="1"/>
</dbReference>
<gene>
    <name evidence="2" type="ORF">CE91St16_02680</name>
</gene>
<proteinExistence type="predicted"/>
<dbReference type="InterPro" id="IPR037010">
    <property type="entry name" value="VitB12-dep_Met_synth_activ_sf"/>
</dbReference>
<keyword evidence="2" id="KW-0808">Transferase</keyword>
<evidence type="ECO:0000259" key="1">
    <source>
        <dbReference type="Pfam" id="PF02965"/>
    </source>
</evidence>
<dbReference type="SUPFAM" id="SSF56507">
    <property type="entry name" value="Methionine synthase activation domain-like"/>
    <property type="match status" value="1"/>
</dbReference>
<dbReference type="Gene3D" id="3.40.109.40">
    <property type="match status" value="1"/>
</dbReference>
<dbReference type="InterPro" id="IPR017342">
    <property type="entry name" value="S-AdoMet-dep_Met_synth_prd"/>
</dbReference>
<dbReference type="Pfam" id="PF02965">
    <property type="entry name" value="Met_synt_B12"/>
    <property type="match status" value="1"/>
</dbReference>
<dbReference type="AlphaFoldDB" id="A0AA37KKR5"/>
<dbReference type="GO" id="GO:0032259">
    <property type="term" value="P:methylation"/>
    <property type="evidence" value="ECO:0007669"/>
    <property type="project" value="UniProtKB-KW"/>
</dbReference>
<sequence length="224" mass="25227">MRTRQIDIDYKDLAIDRQEIYCTMGYGDGTPEPEILAMLDEVLAQTQRVCRPRILYRICNGQVLTPLHIEIGGVNFRPGKIITDSLAGAELFCLFVATAGREFEEFRRTYRESGDCVREFIADSVGSVLAEACVAKLEQQLDCDLEIPHTLPYSPGYCGWRVTEQHLLFGMLPDRPCGIELTESSLMYPIKSVSGIIGIGSRVERKPYGCTICRNTACYKRRIS</sequence>
<evidence type="ECO:0000313" key="2">
    <source>
        <dbReference type="EMBL" id="GKI17360.1"/>
    </source>
</evidence>